<dbReference type="InterPro" id="IPR029052">
    <property type="entry name" value="Metallo-depent_PP-like"/>
</dbReference>
<dbReference type="PIRSF" id="PIRSF017316">
    <property type="entry name" value="Pesterase_C1039"/>
    <property type="match status" value="1"/>
</dbReference>
<gene>
    <name evidence="4" type="ORF">jhhlp_004199</name>
</gene>
<dbReference type="VEuPathDB" id="FungiDB:jhhlp_004199"/>
<accession>A0A2N3NB21</accession>
<dbReference type="InterPro" id="IPR014485">
    <property type="entry name" value="Pesterase_C1039"/>
</dbReference>
<dbReference type="InterPro" id="IPR041823">
    <property type="entry name" value="YHR202W_N"/>
</dbReference>
<dbReference type="CDD" id="cd07407">
    <property type="entry name" value="MPP_YHR202W_N"/>
    <property type="match status" value="1"/>
</dbReference>
<dbReference type="Pfam" id="PF21953">
    <property type="entry name" value="NadN_nucleosid_C"/>
    <property type="match status" value="1"/>
</dbReference>
<dbReference type="GO" id="GO:0009166">
    <property type="term" value="P:nucleotide catabolic process"/>
    <property type="evidence" value="ECO:0007669"/>
    <property type="project" value="InterPro"/>
</dbReference>
<feature type="domain" description="Putative 5'-nucleotidase C-terminal" evidence="3">
    <location>
        <begin position="369"/>
        <end position="582"/>
    </location>
</feature>
<evidence type="ECO:0000313" key="4">
    <source>
        <dbReference type="EMBL" id="PKS09582.1"/>
    </source>
</evidence>
<dbReference type="FunFam" id="3.90.780.10:FF:000009">
    <property type="entry name" value="Ser/Thr protein phosphatase family"/>
    <property type="match status" value="1"/>
</dbReference>
<evidence type="ECO:0000259" key="3">
    <source>
        <dbReference type="Pfam" id="PF21953"/>
    </source>
</evidence>
<dbReference type="InParanoid" id="A0A2N3NB21"/>
<protein>
    <recommendedName>
        <fullName evidence="3">Putative 5'-nucleotidase C-terminal domain-containing protein</fullName>
    </recommendedName>
</protein>
<dbReference type="GO" id="GO:0005576">
    <property type="term" value="C:extracellular region"/>
    <property type="evidence" value="ECO:0007669"/>
    <property type="project" value="UniProtKB-ARBA"/>
</dbReference>
<feature type="signal peptide" evidence="2">
    <location>
        <begin position="1"/>
        <end position="21"/>
    </location>
</feature>
<dbReference type="SUPFAM" id="SSF56300">
    <property type="entry name" value="Metallo-dependent phosphatases"/>
    <property type="match status" value="1"/>
</dbReference>
<dbReference type="FunFam" id="3.60.21.10:FF:000043">
    <property type="entry name" value="Ser/Thr protein phosphatase family"/>
    <property type="match status" value="1"/>
</dbReference>
<dbReference type="Proteomes" id="UP000233524">
    <property type="component" value="Unassembled WGS sequence"/>
</dbReference>
<comment type="caution">
    <text evidence="4">The sequence shown here is derived from an EMBL/GenBank/DDBJ whole genome shotgun (WGS) entry which is preliminary data.</text>
</comment>
<dbReference type="SUPFAM" id="SSF55816">
    <property type="entry name" value="5'-nucleotidase (syn. UDP-sugar hydrolase), C-terminal domain"/>
    <property type="match status" value="1"/>
</dbReference>
<keyword evidence="2" id="KW-0732">Signal</keyword>
<reference evidence="4 5" key="1">
    <citation type="journal article" date="2017" name="G3 (Bethesda)">
        <title>First Draft Genome Sequence of the Pathogenic Fungus Lomentospora prolificans (Formerly Scedosporium prolificans).</title>
        <authorList>
            <person name="Luo R."/>
            <person name="Zimin A."/>
            <person name="Workman R."/>
            <person name="Fan Y."/>
            <person name="Pertea G."/>
            <person name="Grossman N."/>
            <person name="Wear M.P."/>
            <person name="Jia B."/>
            <person name="Miller H."/>
            <person name="Casadevall A."/>
            <person name="Timp W."/>
            <person name="Zhang S.X."/>
            <person name="Salzberg S.L."/>
        </authorList>
    </citation>
    <scope>NUCLEOTIDE SEQUENCE [LARGE SCALE GENOMIC DNA]</scope>
    <source>
        <strain evidence="4 5">JHH-5317</strain>
    </source>
</reference>
<sequence length="621" mass="70205">MLRKYGALLCGAVAGIVQVQAEQPGAAKPQKAELRDLAWGQLNFLHTTDTHGWHGGHLQEPQYSADWGDYVSFAHHMRKHADERGADLLVIDTGDRVEGNGLYDASDPKGLFTYDILKEQDIDIICSGNHELYRSETAQREVTHNIPNFKDHYLASNLEYIDPKTEKQEPMAQRYKRFKTKNQGFDIVAFGFLFDFTGNANNTVVIPAKQVVKEEWFQNAIREDADVFIIIGHVGLRMEELKIVHRAIRQANWNSPILVFAGHAHVRDAVSFDSKAAGIASGRYFETIGWMSVDGLKAKEKREVEDRSIPASVKFHRRYIDNNLFSLHHHSGLDSETFPTEHGRNVSKAITRARKVLDLDYKYGCAPKTLWLTRAPHDSEDSVFTWLSNEVLPDVVTKKDRADQPRLAIFNTGGIRFDIFKGAFTRDSTYLVSPFISTLKYIPDVPYEIASKVITLLNSGGHIFADSDLDPRYMALPQKWSGKDLGQLPTMPGPRLELRGGMDEQFRLAGDNEENGDKDKPAPIEGYTTEDDFGKDGDDTVHSVVPYFNVPNCIQSEIAFPEHGSPDKVDLVFIEFITPWVVTALKFAGGDYTKDDVKSYTKETFTELMAHWIKENWKTKC</sequence>
<keyword evidence="5" id="KW-1185">Reference proteome</keyword>
<dbReference type="PANTHER" id="PTHR11575">
    <property type="entry name" value="5'-NUCLEOTIDASE-RELATED"/>
    <property type="match status" value="1"/>
</dbReference>
<feature type="chain" id="PRO_5014742634" description="Putative 5'-nucleotidase C-terminal domain-containing protein" evidence="2">
    <location>
        <begin position="22"/>
        <end position="621"/>
    </location>
</feature>
<evidence type="ECO:0000256" key="1">
    <source>
        <dbReference type="SAM" id="MobiDB-lite"/>
    </source>
</evidence>
<dbReference type="PANTHER" id="PTHR11575:SF43">
    <property type="entry name" value="SER_THR PROTEIN PHOSPHATASE FAMILY (AFU_ORTHOLOGUE AFUA_3G04160)"/>
    <property type="match status" value="1"/>
</dbReference>
<dbReference type="InterPro" id="IPR036907">
    <property type="entry name" value="5'-Nucleotdase_C_sf"/>
</dbReference>
<dbReference type="Gene3D" id="3.90.780.10">
    <property type="entry name" value="5'-Nucleotidase, C-terminal domain"/>
    <property type="match status" value="2"/>
</dbReference>
<feature type="region of interest" description="Disordered" evidence="1">
    <location>
        <begin position="509"/>
        <end position="535"/>
    </location>
</feature>
<dbReference type="GO" id="GO:0016787">
    <property type="term" value="F:hydrolase activity"/>
    <property type="evidence" value="ECO:0007669"/>
    <property type="project" value="InterPro"/>
</dbReference>
<proteinExistence type="predicted"/>
<organism evidence="4 5">
    <name type="scientific">Lomentospora prolificans</name>
    <dbReference type="NCBI Taxonomy" id="41688"/>
    <lineage>
        <taxon>Eukaryota</taxon>
        <taxon>Fungi</taxon>
        <taxon>Dikarya</taxon>
        <taxon>Ascomycota</taxon>
        <taxon>Pezizomycotina</taxon>
        <taxon>Sordariomycetes</taxon>
        <taxon>Hypocreomycetidae</taxon>
        <taxon>Microascales</taxon>
        <taxon>Microascaceae</taxon>
        <taxon>Lomentospora</taxon>
    </lineage>
</organism>
<dbReference type="InterPro" id="IPR006179">
    <property type="entry name" value="5_nucleotidase/apyrase"/>
</dbReference>
<dbReference type="FunFam" id="3.90.780.10:FF:000008">
    <property type="entry name" value="Ser/Thr protein phosphatase family"/>
    <property type="match status" value="1"/>
</dbReference>
<dbReference type="STRING" id="41688.A0A2N3NB21"/>
<name>A0A2N3NB21_9PEZI</name>
<dbReference type="OrthoDB" id="7722975at2759"/>
<dbReference type="EMBL" id="NLAX01000010">
    <property type="protein sequence ID" value="PKS09582.1"/>
    <property type="molecule type" value="Genomic_DNA"/>
</dbReference>
<evidence type="ECO:0000256" key="2">
    <source>
        <dbReference type="SAM" id="SignalP"/>
    </source>
</evidence>
<dbReference type="FunCoup" id="A0A2N3NB21">
    <property type="interactions" value="14"/>
</dbReference>
<dbReference type="InterPro" id="IPR053828">
    <property type="entry name" value="Nucleosidase_C"/>
</dbReference>
<dbReference type="Gene3D" id="3.60.21.10">
    <property type="match status" value="1"/>
</dbReference>
<evidence type="ECO:0000313" key="5">
    <source>
        <dbReference type="Proteomes" id="UP000233524"/>
    </source>
</evidence>
<dbReference type="AlphaFoldDB" id="A0A2N3NB21"/>
<dbReference type="GO" id="GO:0005829">
    <property type="term" value="C:cytosol"/>
    <property type="evidence" value="ECO:0007669"/>
    <property type="project" value="TreeGrafter"/>
</dbReference>